<reference evidence="8 9" key="1">
    <citation type="submission" date="2019-12" db="EMBL/GenBank/DDBJ databases">
        <title>Microbes associate with the intestines of laboratory mice.</title>
        <authorList>
            <person name="Navarre W."/>
            <person name="Wong E."/>
        </authorList>
    </citation>
    <scope>NUCLEOTIDE SEQUENCE [LARGE SCALE GENOMIC DNA]</scope>
    <source>
        <strain evidence="8 9">NM66_B29</strain>
    </source>
</reference>
<sequence>MARNQRDREALAQLVMRAQAGDRAAFEELYRRTAQAQFYLIAAKIGYEAAADVLQEQYLIVWRNIQDVKPTAVLGYLGSVGRNLCRQHLERISGPRRTVPLDADALEGADDTPDEVATALHDTSVDPANVVTAADERARLARALRDELTDFERTCVVMRYYQGAKIDEIAEALESSRNTVKRTLSRALLTLRAKMGLAPWGALGLSGALADAVESRMAAGARALERRRPWLSLATGAVGAATVGVTAGAIAFAVMAPPAAPAPEPESVTIDEAAVPAASSAEIDTAAPHLESVRVEDNLTVLRFTDESGVRDVWCVGADGTEHRAVSHESHPSEPPYSTWRFDLATGTYEAHALDNEGNEAVGEITTEIYPADPAPWQPEA</sequence>
<dbReference type="GO" id="GO:0006352">
    <property type="term" value="P:DNA-templated transcription initiation"/>
    <property type="evidence" value="ECO:0007669"/>
    <property type="project" value="InterPro"/>
</dbReference>
<dbReference type="GO" id="GO:0016987">
    <property type="term" value="F:sigma factor activity"/>
    <property type="evidence" value="ECO:0007669"/>
    <property type="project" value="UniProtKB-KW"/>
</dbReference>
<name>A0A6N8JSG0_9ACTN</name>
<evidence type="ECO:0000256" key="3">
    <source>
        <dbReference type="ARBA" id="ARBA00023082"/>
    </source>
</evidence>
<keyword evidence="3" id="KW-0731">Sigma factor</keyword>
<dbReference type="CDD" id="cd06171">
    <property type="entry name" value="Sigma70_r4"/>
    <property type="match status" value="1"/>
</dbReference>
<feature type="domain" description="RNA polymerase sigma-70 region 4" evidence="7">
    <location>
        <begin position="146"/>
        <end position="192"/>
    </location>
</feature>
<keyword evidence="9" id="KW-1185">Reference proteome</keyword>
<keyword evidence="5" id="KW-0804">Transcription</keyword>
<keyword evidence="6" id="KW-0812">Transmembrane</keyword>
<dbReference type="AlphaFoldDB" id="A0A6N8JSG0"/>
<comment type="caution">
    <text evidence="8">The sequence shown here is derived from an EMBL/GenBank/DDBJ whole genome shotgun (WGS) entry which is preliminary data.</text>
</comment>
<dbReference type="InterPro" id="IPR007630">
    <property type="entry name" value="RNA_pol_sigma70_r4"/>
</dbReference>
<dbReference type="RefSeq" id="WP_160346939.1">
    <property type="nucleotide sequence ID" value="NZ_WSRR01000027.1"/>
</dbReference>
<gene>
    <name evidence="8" type="ORF">GKZ27_09365</name>
</gene>
<dbReference type="InterPro" id="IPR013324">
    <property type="entry name" value="RNA_pol_sigma_r3/r4-like"/>
</dbReference>
<dbReference type="OrthoDB" id="9784272at2"/>
<dbReference type="Gene3D" id="1.10.1740.10">
    <property type="match status" value="1"/>
</dbReference>
<evidence type="ECO:0000313" key="8">
    <source>
        <dbReference type="EMBL" id="MVX61656.1"/>
    </source>
</evidence>
<dbReference type="NCBIfam" id="TIGR02937">
    <property type="entry name" value="sigma70-ECF"/>
    <property type="match status" value="1"/>
</dbReference>
<dbReference type="Proteomes" id="UP000463388">
    <property type="component" value="Unassembled WGS sequence"/>
</dbReference>
<dbReference type="GO" id="GO:0003677">
    <property type="term" value="F:DNA binding"/>
    <property type="evidence" value="ECO:0007669"/>
    <property type="project" value="UniProtKB-KW"/>
</dbReference>
<dbReference type="PANTHER" id="PTHR43133:SF8">
    <property type="entry name" value="RNA POLYMERASE SIGMA FACTOR HI_1459-RELATED"/>
    <property type="match status" value="1"/>
</dbReference>
<keyword evidence="4" id="KW-0238">DNA-binding</keyword>
<evidence type="ECO:0000256" key="4">
    <source>
        <dbReference type="ARBA" id="ARBA00023125"/>
    </source>
</evidence>
<organism evidence="8 9">
    <name type="scientific">Adlercreutzia mucosicola</name>
    <dbReference type="NCBI Taxonomy" id="580026"/>
    <lineage>
        <taxon>Bacteria</taxon>
        <taxon>Bacillati</taxon>
        <taxon>Actinomycetota</taxon>
        <taxon>Coriobacteriia</taxon>
        <taxon>Eggerthellales</taxon>
        <taxon>Eggerthellaceae</taxon>
        <taxon>Adlercreutzia</taxon>
    </lineage>
</organism>
<evidence type="ECO:0000256" key="6">
    <source>
        <dbReference type="SAM" id="Phobius"/>
    </source>
</evidence>
<dbReference type="InterPro" id="IPR013325">
    <property type="entry name" value="RNA_pol_sigma_r2"/>
</dbReference>
<evidence type="ECO:0000256" key="1">
    <source>
        <dbReference type="ARBA" id="ARBA00010641"/>
    </source>
</evidence>
<comment type="similarity">
    <text evidence="1">Belongs to the sigma-70 factor family. ECF subfamily.</text>
</comment>
<dbReference type="EMBL" id="WSRR01000027">
    <property type="protein sequence ID" value="MVX61656.1"/>
    <property type="molecule type" value="Genomic_DNA"/>
</dbReference>
<dbReference type="InterPro" id="IPR014284">
    <property type="entry name" value="RNA_pol_sigma-70_dom"/>
</dbReference>
<dbReference type="PANTHER" id="PTHR43133">
    <property type="entry name" value="RNA POLYMERASE ECF-TYPE SIGMA FACTO"/>
    <property type="match status" value="1"/>
</dbReference>
<proteinExistence type="inferred from homology"/>
<evidence type="ECO:0000256" key="2">
    <source>
        <dbReference type="ARBA" id="ARBA00023015"/>
    </source>
</evidence>
<keyword evidence="2" id="KW-0805">Transcription regulation</keyword>
<dbReference type="Pfam" id="PF04545">
    <property type="entry name" value="Sigma70_r4"/>
    <property type="match status" value="1"/>
</dbReference>
<dbReference type="SUPFAM" id="SSF88946">
    <property type="entry name" value="Sigma2 domain of RNA polymerase sigma factors"/>
    <property type="match status" value="1"/>
</dbReference>
<keyword evidence="6" id="KW-1133">Transmembrane helix</keyword>
<dbReference type="Gene3D" id="1.10.10.10">
    <property type="entry name" value="Winged helix-like DNA-binding domain superfamily/Winged helix DNA-binding domain"/>
    <property type="match status" value="1"/>
</dbReference>
<evidence type="ECO:0000256" key="5">
    <source>
        <dbReference type="ARBA" id="ARBA00023163"/>
    </source>
</evidence>
<dbReference type="InterPro" id="IPR039425">
    <property type="entry name" value="RNA_pol_sigma-70-like"/>
</dbReference>
<feature type="transmembrane region" description="Helical" evidence="6">
    <location>
        <begin position="230"/>
        <end position="255"/>
    </location>
</feature>
<evidence type="ECO:0000259" key="7">
    <source>
        <dbReference type="Pfam" id="PF04545"/>
    </source>
</evidence>
<accession>A0A6N8JSG0</accession>
<protein>
    <submittedName>
        <fullName evidence="8">Sigma-70 family RNA polymerase sigma factor</fullName>
    </submittedName>
</protein>
<dbReference type="InterPro" id="IPR036388">
    <property type="entry name" value="WH-like_DNA-bd_sf"/>
</dbReference>
<dbReference type="SUPFAM" id="SSF88659">
    <property type="entry name" value="Sigma3 and sigma4 domains of RNA polymerase sigma factors"/>
    <property type="match status" value="1"/>
</dbReference>
<evidence type="ECO:0000313" key="9">
    <source>
        <dbReference type="Proteomes" id="UP000463388"/>
    </source>
</evidence>
<keyword evidence="6" id="KW-0472">Membrane</keyword>